<organism evidence="13 14">
    <name type="scientific">Arabis alpina</name>
    <name type="common">Alpine rock-cress</name>
    <dbReference type="NCBI Taxonomy" id="50452"/>
    <lineage>
        <taxon>Eukaryota</taxon>
        <taxon>Viridiplantae</taxon>
        <taxon>Streptophyta</taxon>
        <taxon>Embryophyta</taxon>
        <taxon>Tracheophyta</taxon>
        <taxon>Spermatophyta</taxon>
        <taxon>Magnoliopsida</taxon>
        <taxon>eudicotyledons</taxon>
        <taxon>Gunneridae</taxon>
        <taxon>Pentapetalae</taxon>
        <taxon>rosids</taxon>
        <taxon>malvids</taxon>
        <taxon>Brassicales</taxon>
        <taxon>Brassicaceae</taxon>
        <taxon>Arabideae</taxon>
        <taxon>Arabis</taxon>
    </lineage>
</organism>
<dbReference type="EMBL" id="CM002873">
    <property type="protein sequence ID" value="KFK33462.1"/>
    <property type="molecule type" value="Genomic_DNA"/>
</dbReference>
<dbReference type="Gramene" id="KFK33462">
    <property type="protein sequence ID" value="KFK33462"/>
    <property type="gene ID" value="AALP_AA5G016300"/>
</dbReference>
<keyword evidence="9" id="KW-0325">Glycoprotein</keyword>
<evidence type="ECO:0000256" key="8">
    <source>
        <dbReference type="ARBA" id="ARBA00023170"/>
    </source>
</evidence>
<evidence type="ECO:0000256" key="5">
    <source>
        <dbReference type="ARBA" id="ARBA00022737"/>
    </source>
</evidence>
<dbReference type="OrthoDB" id="676979at2759"/>
<feature type="domain" description="Protein kinase" evidence="12">
    <location>
        <begin position="400"/>
        <end position="677"/>
    </location>
</feature>
<dbReference type="GO" id="GO:0004672">
    <property type="term" value="F:protein kinase activity"/>
    <property type="evidence" value="ECO:0007669"/>
    <property type="project" value="InterPro"/>
</dbReference>
<evidence type="ECO:0000256" key="2">
    <source>
        <dbReference type="ARBA" id="ARBA00022614"/>
    </source>
</evidence>
<dbReference type="Proteomes" id="UP000029120">
    <property type="component" value="Chromosome 5"/>
</dbReference>
<feature type="transmembrane region" description="Helical" evidence="10">
    <location>
        <begin position="312"/>
        <end position="337"/>
    </location>
</feature>
<name>A0A087GUB0_ARAAL</name>
<dbReference type="Gene3D" id="1.10.510.10">
    <property type="entry name" value="Transferase(Phosphotransferase) domain 1"/>
    <property type="match status" value="1"/>
</dbReference>
<keyword evidence="3 10" id="KW-0812">Transmembrane</keyword>
<sequence length="699" mass="77263">MQFSFTFLLLLLLPLLSKSQLTSNESNTLIEITKQLQYPKLLQPWTNFCNIPLSPSFKITCFNGHITELTITGNRTSKLSINSNKLFTLLTKLTSLNTLSLTSLGISCPLSPQLITKLSSLKNLKSLVLSDNLFTGSVSDLRGLVNLQELDLGGNDLGPEVPLLPSNLVTVSLKNNSFRSKIPEQIKKLSKLQSLDLSSNEFTGLIPEFLFSIQNLDLAQNLFTGSLTNSSCSTKVKTLDVSHNLLTGKLPSCYDSPRNQTVFFSFNCLSLNGTPNAKYQRPLSFCQNQASKAIAVEPVHKVEEKDSARVKLGFLILIIIGVVIVIAILVVLVLIVLKRRSKSEEEEDTFEVNNNDQRLASDKVSVCSTSTKSLPDSRRVPQTMRSAVIGLPPYRVFSLEDLEEATNDFDAASLFSEQLYRGCLREGIAVTVRCIKLKQKSLPQSLVQQMEVLSKLRHMHLVSVLGHCIASNQDHNQHTGNTIFIVQEYISNGSLKDFLTDCKKKEVLKWPQRMAIAIGVARGIQFLHMGVAPGIFGNNLKIENILLDETLTVKISGYTIPLPSKVGAESPQAKSPWSNEDGEKEDVYQFGVILLQIITGKVVAARSSEMGSLKLQLENGLRDEPSVLSSLADPSVEGSYAYESLRTTVEFAINCLCEDQSKRPSIGDVVWNLQYTIQVQLGWTTNSGNHEASMKAIYE</sequence>
<dbReference type="GO" id="GO:0016020">
    <property type="term" value="C:membrane"/>
    <property type="evidence" value="ECO:0007669"/>
    <property type="project" value="UniProtKB-SubCell"/>
</dbReference>
<evidence type="ECO:0000313" key="13">
    <source>
        <dbReference type="EMBL" id="KFK33462.1"/>
    </source>
</evidence>
<evidence type="ECO:0000256" key="6">
    <source>
        <dbReference type="ARBA" id="ARBA00022989"/>
    </source>
</evidence>
<dbReference type="Gene3D" id="3.30.200.20">
    <property type="entry name" value="Phosphorylase Kinase, domain 1"/>
    <property type="match status" value="1"/>
</dbReference>
<dbReference type="InterPro" id="IPR000719">
    <property type="entry name" value="Prot_kinase_dom"/>
</dbReference>
<dbReference type="Pfam" id="PF07714">
    <property type="entry name" value="PK_Tyr_Ser-Thr"/>
    <property type="match status" value="1"/>
</dbReference>
<reference evidence="14" key="1">
    <citation type="journal article" date="2015" name="Nat. Plants">
        <title>Genome expansion of Arabis alpina linked with retrotransposition and reduced symmetric DNA methylation.</title>
        <authorList>
            <person name="Willing E.M."/>
            <person name="Rawat V."/>
            <person name="Mandakova T."/>
            <person name="Maumus F."/>
            <person name="James G.V."/>
            <person name="Nordstroem K.J."/>
            <person name="Becker C."/>
            <person name="Warthmann N."/>
            <person name="Chica C."/>
            <person name="Szarzynska B."/>
            <person name="Zytnicki M."/>
            <person name="Albani M.C."/>
            <person name="Kiefer C."/>
            <person name="Bergonzi S."/>
            <person name="Castaings L."/>
            <person name="Mateos J.L."/>
            <person name="Berns M.C."/>
            <person name="Bujdoso N."/>
            <person name="Piofczyk T."/>
            <person name="de Lorenzo L."/>
            <person name="Barrero-Sicilia C."/>
            <person name="Mateos I."/>
            <person name="Piednoel M."/>
            <person name="Hagmann J."/>
            <person name="Chen-Min-Tao R."/>
            <person name="Iglesias-Fernandez R."/>
            <person name="Schuster S.C."/>
            <person name="Alonso-Blanco C."/>
            <person name="Roudier F."/>
            <person name="Carbonero P."/>
            <person name="Paz-Ares J."/>
            <person name="Davis S.J."/>
            <person name="Pecinka A."/>
            <person name="Quesneville H."/>
            <person name="Colot V."/>
            <person name="Lysak M.A."/>
            <person name="Weigel D."/>
            <person name="Coupland G."/>
            <person name="Schneeberger K."/>
        </authorList>
    </citation>
    <scope>NUCLEOTIDE SEQUENCE [LARGE SCALE GENOMIC DNA]</scope>
    <source>
        <strain evidence="14">cv. Pajares</strain>
    </source>
</reference>
<evidence type="ECO:0000256" key="10">
    <source>
        <dbReference type="SAM" id="Phobius"/>
    </source>
</evidence>
<evidence type="ECO:0000256" key="1">
    <source>
        <dbReference type="ARBA" id="ARBA00004479"/>
    </source>
</evidence>
<feature type="chain" id="PRO_5001822460" description="Protein kinase domain-containing protein" evidence="11">
    <location>
        <begin position="20"/>
        <end position="699"/>
    </location>
</feature>
<evidence type="ECO:0000259" key="12">
    <source>
        <dbReference type="PROSITE" id="PS50011"/>
    </source>
</evidence>
<keyword evidence="7 10" id="KW-0472">Membrane</keyword>
<gene>
    <name evidence="13" type="ordered locus">AALP_Aa5g016300</name>
</gene>
<dbReference type="PROSITE" id="PS50011">
    <property type="entry name" value="PROTEIN_KINASE_DOM"/>
    <property type="match status" value="1"/>
</dbReference>
<dbReference type="Pfam" id="PF00560">
    <property type="entry name" value="LRR_1"/>
    <property type="match status" value="1"/>
</dbReference>
<dbReference type="FunFam" id="1.10.510.10:FF:000431">
    <property type="entry name" value="Putative inactive leucine-rich repeat receptor-like protein kinase"/>
    <property type="match status" value="1"/>
</dbReference>
<keyword evidence="14" id="KW-1185">Reference proteome</keyword>
<evidence type="ECO:0000256" key="11">
    <source>
        <dbReference type="SAM" id="SignalP"/>
    </source>
</evidence>
<keyword evidence="8" id="KW-0675">Receptor</keyword>
<dbReference type="InterPro" id="IPR001245">
    <property type="entry name" value="Ser-Thr/Tyr_kinase_cat_dom"/>
</dbReference>
<dbReference type="SUPFAM" id="SSF52058">
    <property type="entry name" value="L domain-like"/>
    <property type="match status" value="1"/>
</dbReference>
<evidence type="ECO:0000256" key="7">
    <source>
        <dbReference type="ARBA" id="ARBA00023136"/>
    </source>
</evidence>
<dbReference type="Gene3D" id="3.80.10.10">
    <property type="entry name" value="Ribonuclease Inhibitor"/>
    <property type="match status" value="1"/>
</dbReference>
<dbReference type="InterPro" id="IPR001611">
    <property type="entry name" value="Leu-rich_rpt"/>
</dbReference>
<evidence type="ECO:0000256" key="4">
    <source>
        <dbReference type="ARBA" id="ARBA00022729"/>
    </source>
</evidence>
<dbReference type="eggNOG" id="ENOG502QTFC">
    <property type="taxonomic scope" value="Eukaryota"/>
</dbReference>
<comment type="subcellular location">
    <subcellularLocation>
        <location evidence="1">Membrane</location>
        <topology evidence="1">Single-pass type I membrane protein</topology>
    </subcellularLocation>
</comment>
<protein>
    <recommendedName>
        <fullName evidence="12">Protein kinase domain-containing protein</fullName>
    </recommendedName>
</protein>
<dbReference type="PANTHER" id="PTHR27000:SF807">
    <property type="entry name" value="PROTEIN KINASE DOMAIN-CONTAINING PROTEIN"/>
    <property type="match status" value="1"/>
</dbReference>
<dbReference type="InterPro" id="IPR011009">
    <property type="entry name" value="Kinase-like_dom_sf"/>
</dbReference>
<evidence type="ECO:0000256" key="3">
    <source>
        <dbReference type="ARBA" id="ARBA00022692"/>
    </source>
</evidence>
<evidence type="ECO:0000313" key="14">
    <source>
        <dbReference type="Proteomes" id="UP000029120"/>
    </source>
</evidence>
<dbReference type="GO" id="GO:0005524">
    <property type="term" value="F:ATP binding"/>
    <property type="evidence" value="ECO:0007669"/>
    <property type="project" value="InterPro"/>
</dbReference>
<dbReference type="AlphaFoldDB" id="A0A087GUB0"/>
<accession>A0A087GUB0</accession>
<keyword evidence="5" id="KW-0677">Repeat</keyword>
<keyword evidence="4 11" id="KW-0732">Signal</keyword>
<keyword evidence="2" id="KW-0433">Leucine-rich repeat</keyword>
<dbReference type="SUPFAM" id="SSF56112">
    <property type="entry name" value="Protein kinase-like (PK-like)"/>
    <property type="match status" value="1"/>
</dbReference>
<proteinExistence type="predicted"/>
<feature type="signal peptide" evidence="11">
    <location>
        <begin position="1"/>
        <end position="19"/>
    </location>
</feature>
<dbReference type="InterPro" id="IPR032675">
    <property type="entry name" value="LRR_dom_sf"/>
</dbReference>
<keyword evidence="6 10" id="KW-1133">Transmembrane helix</keyword>
<dbReference type="OMA" id="YGAVPEH"/>
<dbReference type="PANTHER" id="PTHR27000">
    <property type="entry name" value="LEUCINE-RICH REPEAT RECEPTOR-LIKE PROTEIN KINASE FAMILY PROTEIN-RELATED"/>
    <property type="match status" value="1"/>
</dbReference>
<evidence type="ECO:0000256" key="9">
    <source>
        <dbReference type="ARBA" id="ARBA00023180"/>
    </source>
</evidence>